<dbReference type="EMBL" id="FOAG01000011">
    <property type="protein sequence ID" value="SEM01969.1"/>
    <property type="molecule type" value="Genomic_DNA"/>
</dbReference>
<dbReference type="FunFam" id="3.90.850.10:FF:000002">
    <property type="entry name" value="2-hydroxyhepta-2,4-diene-1,7-dioate isomerase"/>
    <property type="match status" value="1"/>
</dbReference>
<dbReference type="PANTHER" id="PTHR42796">
    <property type="entry name" value="FUMARYLACETOACETATE HYDROLASE DOMAIN-CONTAINING PROTEIN 2A-RELATED"/>
    <property type="match status" value="1"/>
</dbReference>
<dbReference type="Pfam" id="PF01557">
    <property type="entry name" value="FAA_hydrolase"/>
    <property type="match status" value="1"/>
</dbReference>
<dbReference type="SUPFAM" id="SSF56529">
    <property type="entry name" value="FAH"/>
    <property type="match status" value="1"/>
</dbReference>
<name>A0A1H7UYW8_9RHOB</name>
<protein>
    <submittedName>
        <fullName evidence="4">2-keto-4-pentenoate hydratase/2-oxohepta-3-ene-1,7-dioic acid hydratase (Catechol pathway)</fullName>
    </submittedName>
</protein>
<dbReference type="Proteomes" id="UP000199582">
    <property type="component" value="Unassembled WGS sequence"/>
</dbReference>
<keyword evidence="5" id="KW-1185">Reference proteome</keyword>
<proteinExistence type="inferred from homology"/>
<dbReference type="InterPro" id="IPR036663">
    <property type="entry name" value="Fumarylacetoacetase_C_sf"/>
</dbReference>
<reference evidence="4 5" key="1">
    <citation type="submission" date="2016-10" db="EMBL/GenBank/DDBJ databases">
        <authorList>
            <person name="de Groot N.N."/>
        </authorList>
    </citation>
    <scope>NUCLEOTIDE SEQUENCE [LARGE SCALE GENOMIC DNA]</scope>
    <source>
        <strain evidence="4 5">DSM 100674</strain>
    </source>
</reference>
<feature type="domain" description="Fumarylacetoacetase-like C-terminal" evidence="3">
    <location>
        <begin position="74"/>
        <end position="278"/>
    </location>
</feature>
<accession>A0A1H7UYW8</accession>
<dbReference type="AlphaFoldDB" id="A0A1H7UYW8"/>
<dbReference type="InterPro" id="IPR051121">
    <property type="entry name" value="FAH"/>
</dbReference>
<keyword evidence="2" id="KW-0479">Metal-binding</keyword>
<dbReference type="InterPro" id="IPR011234">
    <property type="entry name" value="Fumarylacetoacetase-like_C"/>
</dbReference>
<evidence type="ECO:0000256" key="1">
    <source>
        <dbReference type="ARBA" id="ARBA00010211"/>
    </source>
</evidence>
<dbReference type="GO" id="GO:0019752">
    <property type="term" value="P:carboxylic acid metabolic process"/>
    <property type="evidence" value="ECO:0007669"/>
    <property type="project" value="UniProtKB-ARBA"/>
</dbReference>
<comment type="similarity">
    <text evidence="1">Belongs to the FAH family.</text>
</comment>
<evidence type="ECO:0000259" key="3">
    <source>
        <dbReference type="Pfam" id="PF01557"/>
    </source>
</evidence>
<dbReference type="OrthoDB" id="5197601at2"/>
<sequence length="281" mass="29849">MKLLRVGAQGAERPAILDAGGRVRDLSGQVSDFAGDGVSPDALARIAALDIDRLPVIETSERIGPCLAWVPNFLCIGLNYARHAAETGAKEPAEPILFSKTTSCLSGPNDPVIIPRTSLKTDWEVELGVIIGRDTLYVSEADALGHVAGYCVINDVSERSFQAERGGQWTKGKSAPSFGPIGPWLVTADEVPDPQTLDLSLALNGETVQSSNTDDMIFSVRQIVSYLSQFMLLRAGDIIATGTPSGVGLGMSPQRFLKPGDVMELTIEGLGTQRQEVVAAS</sequence>
<dbReference type="GO" id="GO:0046872">
    <property type="term" value="F:metal ion binding"/>
    <property type="evidence" value="ECO:0007669"/>
    <property type="project" value="UniProtKB-KW"/>
</dbReference>
<dbReference type="STRING" id="1287727.SAMN05443999_11164"/>
<organism evidence="4 5">
    <name type="scientific">Roseovarius azorensis</name>
    <dbReference type="NCBI Taxonomy" id="1287727"/>
    <lineage>
        <taxon>Bacteria</taxon>
        <taxon>Pseudomonadati</taxon>
        <taxon>Pseudomonadota</taxon>
        <taxon>Alphaproteobacteria</taxon>
        <taxon>Rhodobacterales</taxon>
        <taxon>Roseobacteraceae</taxon>
        <taxon>Roseovarius</taxon>
    </lineage>
</organism>
<dbReference type="GO" id="GO:0016853">
    <property type="term" value="F:isomerase activity"/>
    <property type="evidence" value="ECO:0007669"/>
    <property type="project" value="UniProtKB-ARBA"/>
</dbReference>
<evidence type="ECO:0000313" key="5">
    <source>
        <dbReference type="Proteomes" id="UP000199582"/>
    </source>
</evidence>
<evidence type="ECO:0000313" key="4">
    <source>
        <dbReference type="EMBL" id="SEM01969.1"/>
    </source>
</evidence>
<gene>
    <name evidence="4" type="ORF">SAMN05443999_11164</name>
</gene>
<dbReference type="PANTHER" id="PTHR42796:SF4">
    <property type="entry name" value="FUMARYLACETOACETATE HYDROLASE DOMAIN-CONTAINING PROTEIN 2A"/>
    <property type="match status" value="1"/>
</dbReference>
<dbReference type="Gene3D" id="3.90.850.10">
    <property type="entry name" value="Fumarylacetoacetase-like, C-terminal domain"/>
    <property type="match status" value="1"/>
</dbReference>
<evidence type="ECO:0000256" key="2">
    <source>
        <dbReference type="ARBA" id="ARBA00022723"/>
    </source>
</evidence>
<dbReference type="RefSeq" id="WP_093038654.1">
    <property type="nucleotide sequence ID" value="NZ_FOAG01000011.1"/>
</dbReference>